<keyword evidence="10" id="KW-1185">Reference proteome</keyword>
<organism evidence="9 10">
    <name type="scientific">Naegleria lovaniensis</name>
    <name type="common">Amoeba</name>
    <dbReference type="NCBI Taxonomy" id="51637"/>
    <lineage>
        <taxon>Eukaryota</taxon>
        <taxon>Discoba</taxon>
        <taxon>Heterolobosea</taxon>
        <taxon>Tetramitia</taxon>
        <taxon>Eutetramitia</taxon>
        <taxon>Vahlkampfiidae</taxon>
        <taxon>Naegleria</taxon>
    </lineage>
</organism>
<feature type="compositionally biased region" description="Polar residues" evidence="7">
    <location>
        <begin position="21"/>
        <end position="31"/>
    </location>
</feature>
<evidence type="ECO:0000256" key="6">
    <source>
        <dbReference type="ARBA" id="ARBA00023242"/>
    </source>
</evidence>
<reference evidence="9 10" key="1">
    <citation type="journal article" date="2018" name="BMC Genomics">
        <title>The genome of Naegleria lovaniensis, the basis for a comparative approach to unravel pathogenicity factors of the human pathogenic amoeba N. fowleri.</title>
        <authorList>
            <person name="Liechti N."/>
            <person name="Schurch N."/>
            <person name="Bruggmann R."/>
            <person name="Wittwer M."/>
        </authorList>
    </citation>
    <scope>NUCLEOTIDE SEQUENCE [LARGE SCALE GENOMIC DNA]</scope>
    <source>
        <strain evidence="9 10">ATCC 30569</strain>
    </source>
</reference>
<evidence type="ECO:0000256" key="3">
    <source>
        <dbReference type="ARBA" id="ARBA00023054"/>
    </source>
</evidence>
<comment type="caution">
    <text evidence="9">The sequence shown here is derived from an EMBL/GenBank/DDBJ whole genome shotgun (WGS) entry which is preliminary data.</text>
</comment>
<feature type="compositionally biased region" description="Low complexity" evidence="7">
    <location>
        <begin position="159"/>
        <end position="178"/>
    </location>
</feature>
<evidence type="ECO:0000259" key="8">
    <source>
        <dbReference type="PROSITE" id="PS51519"/>
    </source>
</evidence>
<keyword evidence="6" id="KW-0539">Nucleus</keyword>
<keyword evidence="4" id="KW-0238">DNA-binding</keyword>
<proteinExistence type="predicted"/>
<dbReference type="InterPro" id="IPR044607">
    <property type="entry name" value="RKD-like"/>
</dbReference>
<evidence type="ECO:0000313" key="10">
    <source>
        <dbReference type="Proteomes" id="UP000816034"/>
    </source>
</evidence>
<feature type="compositionally biased region" description="Polar residues" evidence="7">
    <location>
        <begin position="102"/>
        <end position="118"/>
    </location>
</feature>
<gene>
    <name evidence="9" type="ORF">C9374_006536</name>
</gene>
<dbReference type="GeneID" id="68098990"/>
<comment type="function">
    <text evidence="1">Putative transcription factor.</text>
</comment>
<keyword evidence="2" id="KW-0805">Transcription regulation</keyword>
<dbReference type="GO" id="GO:0003700">
    <property type="term" value="F:DNA-binding transcription factor activity"/>
    <property type="evidence" value="ECO:0007669"/>
    <property type="project" value="InterPro"/>
</dbReference>
<dbReference type="Pfam" id="PF02042">
    <property type="entry name" value="RWP-RK"/>
    <property type="match status" value="1"/>
</dbReference>
<feature type="compositionally biased region" description="Low complexity" evidence="7">
    <location>
        <begin position="10"/>
        <end position="20"/>
    </location>
</feature>
<dbReference type="EMBL" id="PYSW02000028">
    <property type="protein sequence ID" value="KAG2379419.1"/>
    <property type="molecule type" value="Genomic_DNA"/>
</dbReference>
<evidence type="ECO:0000313" key="9">
    <source>
        <dbReference type="EMBL" id="KAG2379419.1"/>
    </source>
</evidence>
<dbReference type="PANTHER" id="PTHR46373">
    <property type="entry name" value="PROTEIN RKD4"/>
    <property type="match status" value="1"/>
</dbReference>
<evidence type="ECO:0000256" key="1">
    <source>
        <dbReference type="ARBA" id="ARBA00004049"/>
    </source>
</evidence>
<dbReference type="RefSeq" id="XP_044546681.1">
    <property type="nucleotide sequence ID" value="XM_044696407.1"/>
</dbReference>
<protein>
    <recommendedName>
        <fullName evidence="8">RWP-RK domain-containing protein</fullName>
    </recommendedName>
</protein>
<keyword evidence="5" id="KW-0804">Transcription</keyword>
<evidence type="ECO:0000256" key="2">
    <source>
        <dbReference type="ARBA" id="ARBA00023015"/>
    </source>
</evidence>
<feature type="region of interest" description="Disordered" evidence="7">
    <location>
        <begin position="1"/>
        <end position="42"/>
    </location>
</feature>
<dbReference type="Proteomes" id="UP000816034">
    <property type="component" value="Unassembled WGS sequence"/>
</dbReference>
<feature type="domain" description="RWP-RK" evidence="8">
    <location>
        <begin position="180"/>
        <end position="266"/>
    </location>
</feature>
<dbReference type="AlphaFoldDB" id="A0AA88GHC0"/>
<feature type="compositionally biased region" description="Low complexity" evidence="7">
    <location>
        <begin position="124"/>
        <end position="143"/>
    </location>
</feature>
<name>A0AA88GHC0_NAELO</name>
<keyword evidence="3" id="KW-0175">Coiled coil</keyword>
<sequence length="314" mass="34164">MPSHHSQIRTATTAAAAVATSPSSKTLIQTPPSHPHHQYENSKASMLPSIHSSGFFSPPHHPFYYNNNHHHHAHPIPTISAAAAGYTCSSPRYEPYMYASHHPSNSPTLDTHSHSQPHQHYEESNCSISNSASSASHSAPSPHVTKEQNNGKGKRTSRKSSISSGSHTGHATTTTSTAQNSGIVKKKRKTKKNKIIIATSELVRCMNLPQTVAAKKLKVSLSTLKRRFYELGIGRWPAVQGATTTTTSPSANVEEVNAMTTDLSYVNCGDVEPQQKLSLSFIMHKKDFAEPSVVDNLSMVILKVAFTLNTAEEK</sequence>
<accession>A0AA88GHC0</accession>
<dbReference type="InterPro" id="IPR003035">
    <property type="entry name" value="RWP-RK_dom"/>
</dbReference>
<dbReference type="GO" id="GO:0003677">
    <property type="term" value="F:DNA binding"/>
    <property type="evidence" value="ECO:0007669"/>
    <property type="project" value="UniProtKB-KW"/>
</dbReference>
<dbReference type="PROSITE" id="PS51519">
    <property type="entry name" value="RWP_RK"/>
    <property type="match status" value="1"/>
</dbReference>
<dbReference type="PANTHER" id="PTHR46373:SF2">
    <property type="entry name" value="RWP-RK DOMAIN-CONTAINING PROTEIN"/>
    <property type="match status" value="1"/>
</dbReference>
<evidence type="ECO:0000256" key="7">
    <source>
        <dbReference type="SAM" id="MobiDB-lite"/>
    </source>
</evidence>
<feature type="region of interest" description="Disordered" evidence="7">
    <location>
        <begin position="99"/>
        <end position="190"/>
    </location>
</feature>
<evidence type="ECO:0000256" key="5">
    <source>
        <dbReference type="ARBA" id="ARBA00023163"/>
    </source>
</evidence>
<evidence type="ECO:0000256" key="4">
    <source>
        <dbReference type="ARBA" id="ARBA00023125"/>
    </source>
</evidence>